<reference evidence="3" key="1">
    <citation type="journal article" date="2021" name="BMC Genomics">
        <title>Chromosome-level genome assembly and manually-curated proteome of model necrotroph Parastagonospora nodorum Sn15 reveals a genome-wide trove of candidate effector homologs, and redundancy of virulence-related functions within an accessory chromosome.</title>
        <authorList>
            <person name="Bertazzoni S."/>
            <person name="Jones D.A.B."/>
            <person name="Phan H.T."/>
            <person name="Tan K.-C."/>
            <person name="Hane J.K."/>
        </authorList>
    </citation>
    <scope>NUCLEOTIDE SEQUENCE [LARGE SCALE GENOMIC DNA]</scope>
    <source>
        <strain evidence="3">SN15 / ATCC MYA-4574 / FGSC 10173)</strain>
    </source>
</reference>
<feature type="chain" id="PRO_5031571547" description="Cyanovirin-N domain-containing protein" evidence="1">
    <location>
        <begin position="22"/>
        <end position="123"/>
    </location>
</feature>
<keyword evidence="3" id="KW-1185">Reference proteome</keyword>
<accession>A0A7U2FFQ7</accession>
<sequence length="123" mass="13769">MIMTRISIPIFSLWLASLSMATPVDVYLRDIITLPPASTSNMACQRCLNSTGNPNYLYANGKCNTLDNGDKYYACSSRWRCGICMMFKGEQCMGDMVRLDDTSAGSGGWHWGDLKEAQSYYCF</sequence>
<dbReference type="AlphaFoldDB" id="A0A7U2FFQ7"/>
<dbReference type="EMBL" id="CP069039">
    <property type="protein sequence ID" value="QRD04448.1"/>
    <property type="molecule type" value="Genomic_DNA"/>
</dbReference>
<dbReference type="OrthoDB" id="3685541at2759"/>
<name>A0A7U2FFQ7_PHANO</name>
<proteinExistence type="predicted"/>
<evidence type="ECO:0008006" key="4">
    <source>
        <dbReference type="Google" id="ProtNLM"/>
    </source>
</evidence>
<evidence type="ECO:0000256" key="1">
    <source>
        <dbReference type="SAM" id="SignalP"/>
    </source>
</evidence>
<protein>
    <recommendedName>
        <fullName evidence="4">Cyanovirin-N domain-containing protein</fullName>
    </recommendedName>
</protein>
<dbReference type="Proteomes" id="UP000663193">
    <property type="component" value="Chromosome 17"/>
</dbReference>
<organism evidence="2 3">
    <name type="scientific">Phaeosphaeria nodorum (strain SN15 / ATCC MYA-4574 / FGSC 10173)</name>
    <name type="common">Glume blotch fungus</name>
    <name type="synonym">Parastagonospora nodorum</name>
    <dbReference type="NCBI Taxonomy" id="321614"/>
    <lineage>
        <taxon>Eukaryota</taxon>
        <taxon>Fungi</taxon>
        <taxon>Dikarya</taxon>
        <taxon>Ascomycota</taxon>
        <taxon>Pezizomycotina</taxon>
        <taxon>Dothideomycetes</taxon>
        <taxon>Pleosporomycetidae</taxon>
        <taxon>Pleosporales</taxon>
        <taxon>Pleosporineae</taxon>
        <taxon>Phaeosphaeriaceae</taxon>
        <taxon>Parastagonospora</taxon>
    </lineage>
</organism>
<keyword evidence="1" id="KW-0732">Signal</keyword>
<gene>
    <name evidence="2" type="ORF">JI435_104140</name>
</gene>
<evidence type="ECO:0000313" key="3">
    <source>
        <dbReference type="Proteomes" id="UP000663193"/>
    </source>
</evidence>
<dbReference type="VEuPathDB" id="FungiDB:JI435_104140"/>
<evidence type="ECO:0000313" key="2">
    <source>
        <dbReference type="EMBL" id="QRD04448.1"/>
    </source>
</evidence>
<feature type="signal peptide" evidence="1">
    <location>
        <begin position="1"/>
        <end position="21"/>
    </location>
</feature>